<dbReference type="GeneID" id="40313736"/>
<accession>A0A3R7Q098</accession>
<dbReference type="RefSeq" id="XP_029232947.1">
    <property type="nucleotide sequence ID" value="XM_029367074.1"/>
</dbReference>
<dbReference type="Proteomes" id="UP000284403">
    <property type="component" value="Unassembled WGS sequence"/>
</dbReference>
<sequence length="221" mass="24688">MQPPQCLLQLPRCSVSRRRQLRPRLRVTAARLRLRCDVEGEAQVRLPQPEKHGHRCVRQLRVAAPQVGANGLRERLPHVLRHHWAVGPHQHSQQLVKVHVVEGGGVQGKPLPRGSLGDAVARPPPQGVDNTNKCAHGRLPLRPAGATRRDALKCECEGGLFSHQLPQQPHTTRLRVIGGRHGGHRRRRGENRNRRHEHLVQHGAELLLALKGKGAMQWEGA</sequence>
<gene>
    <name evidence="1" type="ORF">Tco025E_00125</name>
</gene>
<evidence type="ECO:0000313" key="1">
    <source>
        <dbReference type="EMBL" id="RNF27741.1"/>
    </source>
</evidence>
<evidence type="ECO:0000313" key="2">
    <source>
        <dbReference type="Proteomes" id="UP000284403"/>
    </source>
</evidence>
<name>A0A3R7Q098_9TRYP</name>
<protein>
    <submittedName>
        <fullName evidence="1">Uncharacterized protein</fullName>
    </submittedName>
</protein>
<proteinExistence type="predicted"/>
<comment type="caution">
    <text evidence="1">The sequence shown here is derived from an EMBL/GenBank/DDBJ whole genome shotgun (WGS) entry which is preliminary data.</text>
</comment>
<dbReference type="EMBL" id="MKKU01000001">
    <property type="protein sequence ID" value="RNF27741.1"/>
    <property type="molecule type" value="Genomic_DNA"/>
</dbReference>
<reference evidence="1 2" key="1">
    <citation type="journal article" date="2018" name="BMC Genomics">
        <title>Genomic comparison of Trypanosoma conorhini and Trypanosoma rangeli to Trypanosoma cruzi strains of high and low virulence.</title>
        <authorList>
            <person name="Bradwell K.R."/>
            <person name="Koparde V.N."/>
            <person name="Matveyev A.V."/>
            <person name="Serrano M.G."/>
            <person name="Alves J.M."/>
            <person name="Parikh H."/>
            <person name="Huang B."/>
            <person name="Lee V."/>
            <person name="Espinosa-Alvarez O."/>
            <person name="Ortiz P.A."/>
            <person name="Costa-Martins A.G."/>
            <person name="Teixeira M.M."/>
            <person name="Buck G.A."/>
        </authorList>
    </citation>
    <scope>NUCLEOTIDE SEQUENCE [LARGE SCALE GENOMIC DNA]</scope>
    <source>
        <strain evidence="1 2">025E</strain>
    </source>
</reference>
<organism evidence="1 2">
    <name type="scientific">Trypanosoma conorhini</name>
    <dbReference type="NCBI Taxonomy" id="83891"/>
    <lineage>
        <taxon>Eukaryota</taxon>
        <taxon>Discoba</taxon>
        <taxon>Euglenozoa</taxon>
        <taxon>Kinetoplastea</taxon>
        <taxon>Metakinetoplastina</taxon>
        <taxon>Trypanosomatida</taxon>
        <taxon>Trypanosomatidae</taxon>
        <taxon>Trypanosoma</taxon>
    </lineage>
</organism>
<dbReference type="AlphaFoldDB" id="A0A3R7Q098"/>
<keyword evidence="2" id="KW-1185">Reference proteome</keyword>